<feature type="transmembrane region" description="Helical" evidence="19">
    <location>
        <begin position="45"/>
        <end position="65"/>
    </location>
</feature>
<dbReference type="InterPro" id="IPR036945">
    <property type="entry name" value="DAGK_sf"/>
</dbReference>
<proteinExistence type="inferred from homology"/>
<keyword evidence="5" id="KW-0808">Transferase</keyword>
<keyword evidence="14" id="KW-1208">Phospholipid metabolism</keyword>
<dbReference type="CDD" id="cd14265">
    <property type="entry name" value="UDPK_IM_like"/>
    <property type="match status" value="1"/>
</dbReference>
<reference evidence="20 21" key="1">
    <citation type="submission" date="2018-08" db="EMBL/GenBank/DDBJ databases">
        <title>A genome reference for cultivated species of the human gut microbiota.</title>
        <authorList>
            <person name="Zou Y."/>
            <person name="Xue W."/>
            <person name="Luo G."/>
        </authorList>
    </citation>
    <scope>NUCLEOTIDE SEQUENCE [LARGE SCALE GENOMIC DNA]</scope>
    <source>
        <strain evidence="20 21">AF18-46</strain>
    </source>
</reference>
<evidence type="ECO:0000256" key="15">
    <source>
        <dbReference type="PIRSR" id="PIRSR600829-1"/>
    </source>
</evidence>
<sequence length="111" mass="12429">MKNKFYVAFVGLVSSLRDKSVQIQYFLAILACIVAWIIGCNYYEWLAILLCIGLVVVTEILNTCIEKLCDLYSTERNEKIKYIKDLAAGGVLFASLIALGVGILVFIHHLI</sequence>
<dbReference type="GO" id="GO:0005886">
    <property type="term" value="C:plasma membrane"/>
    <property type="evidence" value="ECO:0007669"/>
    <property type="project" value="UniProtKB-SubCell"/>
</dbReference>
<evidence type="ECO:0000256" key="4">
    <source>
        <dbReference type="ARBA" id="ARBA00022516"/>
    </source>
</evidence>
<keyword evidence="6 19" id="KW-0812">Transmembrane</keyword>
<comment type="caution">
    <text evidence="20">The sequence shown here is derived from an EMBL/GenBank/DDBJ whole genome shotgun (WGS) entry which is preliminary data.</text>
</comment>
<name>A0A412PF39_9FIRM</name>
<feature type="transmembrane region" description="Helical" evidence="19">
    <location>
        <begin position="21"/>
        <end position="39"/>
    </location>
</feature>
<evidence type="ECO:0000313" key="20">
    <source>
        <dbReference type="EMBL" id="RGT56242.1"/>
    </source>
</evidence>
<comment type="cofactor">
    <cofactor evidence="18">
        <name>Mg(2+)</name>
        <dbReference type="ChEBI" id="CHEBI:18420"/>
    </cofactor>
    <text evidence="18">Mn(2+), Zn(2+), Cd(2+) and Co(2+) support activity to lesser extents.</text>
</comment>
<dbReference type="GO" id="GO:0005524">
    <property type="term" value="F:ATP binding"/>
    <property type="evidence" value="ECO:0007669"/>
    <property type="project" value="UniProtKB-KW"/>
</dbReference>
<keyword evidence="18" id="KW-0479">Metal-binding</keyword>
<dbReference type="PROSITE" id="PS51257">
    <property type="entry name" value="PROKAR_LIPOPROTEIN"/>
    <property type="match status" value="1"/>
</dbReference>
<evidence type="ECO:0000256" key="14">
    <source>
        <dbReference type="ARBA" id="ARBA00023264"/>
    </source>
</evidence>
<protein>
    <submittedName>
        <fullName evidence="20">Diacylglycerol kinase family protein</fullName>
    </submittedName>
</protein>
<evidence type="ECO:0000256" key="16">
    <source>
        <dbReference type="PIRSR" id="PIRSR600829-2"/>
    </source>
</evidence>
<keyword evidence="3" id="KW-1003">Cell membrane</keyword>
<keyword evidence="9 17" id="KW-0067">ATP-binding</keyword>
<evidence type="ECO:0000256" key="9">
    <source>
        <dbReference type="ARBA" id="ARBA00022840"/>
    </source>
</evidence>
<dbReference type="Gene3D" id="1.10.287.3610">
    <property type="match status" value="1"/>
</dbReference>
<dbReference type="GO" id="GO:0008654">
    <property type="term" value="P:phospholipid biosynthetic process"/>
    <property type="evidence" value="ECO:0007669"/>
    <property type="project" value="UniProtKB-KW"/>
</dbReference>
<evidence type="ECO:0000256" key="1">
    <source>
        <dbReference type="ARBA" id="ARBA00004651"/>
    </source>
</evidence>
<dbReference type="PANTHER" id="PTHR34299">
    <property type="entry name" value="DIACYLGLYCEROL KINASE"/>
    <property type="match status" value="1"/>
</dbReference>
<evidence type="ECO:0000256" key="19">
    <source>
        <dbReference type="SAM" id="Phobius"/>
    </source>
</evidence>
<feature type="binding site" evidence="17">
    <location>
        <begin position="84"/>
        <end position="85"/>
    </location>
    <ligand>
        <name>ATP</name>
        <dbReference type="ChEBI" id="CHEBI:30616"/>
    </ligand>
</feature>
<evidence type="ECO:0000256" key="11">
    <source>
        <dbReference type="ARBA" id="ARBA00023098"/>
    </source>
</evidence>
<keyword evidence="11" id="KW-0443">Lipid metabolism</keyword>
<keyword evidence="8 20" id="KW-0418">Kinase</keyword>
<dbReference type="Proteomes" id="UP000284731">
    <property type="component" value="Unassembled WGS sequence"/>
</dbReference>
<dbReference type="AlphaFoldDB" id="A0A412PF39"/>
<dbReference type="InterPro" id="IPR033717">
    <property type="entry name" value="UDPK"/>
</dbReference>
<dbReference type="GO" id="GO:0046872">
    <property type="term" value="F:metal ion binding"/>
    <property type="evidence" value="ECO:0007669"/>
    <property type="project" value="UniProtKB-KW"/>
</dbReference>
<evidence type="ECO:0000313" key="21">
    <source>
        <dbReference type="Proteomes" id="UP000284731"/>
    </source>
</evidence>
<keyword evidence="7 17" id="KW-0547">Nucleotide-binding</keyword>
<dbReference type="RefSeq" id="WP_118764772.1">
    <property type="nucleotide sequence ID" value="NZ_CABJCF010000002.1"/>
</dbReference>
<evidence type="ECO:0000256" key="18">
    <source>
        <dbReference type="PIRSR" id="PIRSR600829-4"/>
    </source>
</evidence>
<feature type="binding site" evidence="16">
    <location>
        <position position="59"/>
    </location>
    <ligand>
        <name>substrate</name>
    </ligand>
</feature>
<evidence type="ECO:0000256" key="6">
    <source>
        <dbReference type="ARBA" id="ARBA00022692"/>
    </source>
</evidence>
<gene>
    <name evidence="20" type="ORF">DWX20_05400</name>
</gene>
<organism evidence="20 21">
    <name type="scientific">Solobacterium moorei</name>
    <dbReference type="NCBI Taxonomy" id="102148"/>
    <lineage>
        <taxon>Bacteria</taxon>
        <taxon>Bacillati</taxon>
        <taxon>Bacillota</taxon>
        <taxon>Erysipelotrichia</taxon>
        <taxon>Erysipelotrichales</taxon>
        <taxon>Erysipelotrichaceae</taxon>
        <taxon>Solobacterium</taxon>
    </lineage>
</organism>
<keyword evidence="4" id="KW-0444">Lipid biosynthesis</keyword>
<feature type="binding site" evidence="18">
    <location>
        <position position="66"/>
    </location>
    <ligand>
        <name>a divalent metal cation</name>
        <dbReference type="ChEBI" id="CHEBI:60240"/>
    </ligand>
</feature>
<dbReference type="GO" id="GO:0016301">
    <property type="term" value="F:kinase activity"/>
    <property type="evidence" value="ECO:0007669"/>
    <property type="project" value="UniProtKB-KW"/>
</dbReference>
<dbReference type="EMBL" id="QRWX01000002">
    <property type="protein sequence ID" value="RGT56242.1"/>
    <property type="molecule type" value="Genomic_DNA"/>
</dbReference>
<evidence type="ECO:0000256" key="7">
    <source>
        <dbReference type="ARBA" id="ARBA00022741"/>
    </source>
</evidence>
<dbReference type="InterPro" id="IPR000829">
    <property type="entry name" value="DAGK"/>
</dbReference>
<evidence type="ECO:0000256" key="2">
    <source>
        <dbReference type="ARBA" id="ARBA00005967"/>
    </source>
</evidence>
<keyword evidence="13" id="KW-0594">Phospholipid biosynthesis</keyword>
<evidence type="ECO:0000256" key="17">
    <source>
        <dbReference type="PIRSR" id="PIRSR600829-3"/>
    </source>
</evidence>
<feature type="active site" description="Proton acceptor" evidence="15">
    <location>
        <position position="59"/>
    </location>
</feature>
<feature type="binding site" evidence="17">
    <location>
        <position position="66"/>
    </location>
    <ligand>
        <name>ATP</name>
        <dbReference type="ChEBI" id="CHEBI:30616"/>
    </ligand>
</feature>
<feature type="transmembrane region" description="Helical" evidence="19">
    <location>
        <begin position="86"/>
        <end position="107"/>
    </location>
</feature>
<evidence type="ECO:0000256" key="12">
    <source>
        <dbReference type="ARBA" id="ARBA00023136"/>
    </source>
</evidence>
<evidence type="ECO:0000256" key="8">
    <source>
        <dbReference type="ARBA" id="ARBA00022777"/>
    </source>
</evidence>
<keyword evidence="12 19" id="KW-0472">Membrane</keyword>
<accession>A0A412PF39</accession>
<comment type="similarity">
    <text evidence="2">Belongs to the bacterial diacylglycerol kinase family.</text>
</comment>
<keyword evidence="18" id="KW-0460">Magnesium</keyword>
<evidence type="ECO:0000256" key="10">
    <source>
        <dbReference type="ARBA" id="ARBA00022989"/>
    </source>
</evidence>
<evidence type="ECO:0000256" key="3">
    <source>
        <dbReference type="ARBA" id="ARBA00022475"/>
    </source>
</evidence>
<evidence type="ECO:0000256" key="13">
    <source>
        <dbReference type="ARBA" id="ARBA00023209"/>
    </source>
</evidence>
<keyword evidence="10 19" id="KW-1133">Transmembrane helix</keyword>
<dbReference type="Pfam" id="PF01219">
    <property type="entry name" value="DAGK_prokar"/>
    <property type="match status" value="1"/>
</dbReference>
<dbReference type="PANTHER" id="PTHR34299:SF1">
    <property type="entry name" value="DIACYLGLYCEROL KINASE"/>
    <property type="match status" value="1"/>
</dbReference>
<comment type="subcellular location">
    <subcellularLocation>
        <location evidence="1">Cell membrane</location>
        <topology evidence="1">Multi-pass membrane protein</topology>
    </subcellularLocation>
</comment>
<evidence type="ECO:0000256" key="5">
    <source>
        <dbReference type="ARBA" id="ARBA00022679"/>
    </source>
</evidence>